<dbReference type="InterPro" id="IPR010982">
    <property type="entry name" value="Lambda_DNA-bd_dom_sf"/>
</dbReference>
<gene>
    <name evidence="3" type="ORF">JFP838_06575</name>
</gene>
<dbReference type="PATRIC" id="fig|1502.177.peg.1335"/>
<name>A0A127EHI3_CLOPF</name>
<dbReference type="PANTHER" id="PTHR46558">
    <property type="entry name" value="TRACRIPTIONAL REGULATORY PROTEIN-RELATED-RELATED"/>
    <property type="match status" value="1"/>
</dbReference>
<evidence type="ECO:0000259" key="2">
    <source>
        <dbReference type="PROSITE" id="PS50943"/>
    </source>
</evidence>
<proteinExistence type="predicted"/>
<protein>
    <submittedName>
        <fullName evidence="3">Transcriptional regulator</fullName>
    </submittedName>
</protein>
<keyword evidence="1" id="KW-0238">DNA-binding</keyword>
<dbReference type="Gene3D" id="1.10.260.40">
    <property type="entry name" value="lambda repressor-like DNA-binding domains"/>
    <property type="match status" value="1"/>
</dbReference>
<organism evidence="3 4">
    <name type="scientific">Clostridium perfringens</name>
    <dbReference type="NCBI Taxonomy" id="1502"/>
    <lineage>
        <taxon>Bacteria</taxon>
        <taxon>Bacillati</taxon>
        <taxon>Bacillota</taxon>
        <taxon>Clostridia</taxon>
        <taxon>Eubacteriales</taxon>
        <taxon>Clostridiaceae</taxon>
        <taxon>Clostridium</taxon>
    </lineage>
</organism>
<dbReference type="SMART" id="SM00530">
    <property type="entry name" value="HTH_XRE"/>
    <property type="match status" value="1"/>
</dbReference>
<dbReference type="PANTHER" id="PTHR46558:SF11">
    <property type="entry name" value="HTH-TYPE TRANSCRIPTIONAL REGULATOR XRE"/>
    <property type="match status" value="1"/>
</dbReference>
<dbReference type="RefSeq" id="WP_061427516.1">
    <property type="nucleotide sequence ID" value="NZ_CATNZO010000001.1"/>
</dbReference>
<dbReference type="PROSITE" id="PS50943">
    <property type="entry name" value="HTH_CROC1"/>
    <property type="match status" value="1"/>
</dbReference>
<dbReference type="Pfam" id="PF12844">
    <property type="entry name" value="HTH_19"/>
    <property type="match status" value="1"/>
</dbReference>
<evidence type="ECO:0000313" key="4">
    <source>
        <dbReference type="Proteomes" id="UP000070260"/>
    </source>
</evidence>
<dbReference type="OrthoDB" id="2735991at2"/>
<accession>A0A127EHI3</accession>
<reference evidence="3 4" key="1">
    <citation type="journal article" date="2016" name="PLoS ONE">
        <title>Plasmid Characterization and Chromosome Analysis of Two netF+ Clostridium perfringens Isolates Associated with Foal and Canine Necrotizing Enteritis.</title>
        <authorList>
            <person name="Mehdizadeh Gohari I."/>
            <person name="Kropinski A.M."/>
            <person name="Weese S.J."/>
            <person name="Parreira V.R."/>
            <person name="Whitehead A.E."/>
            <person name="Boerlin P."/>
            <person name="Prescott J.F."/>
        </authorList>
    </citation>
    <scope>NUCLEOTIDE SEQUENCE [LARGE SCALE GENOMIC DNA]</scope>
    <source>
        <strain evidence="3 4">JP838</strain>
    </source>
</reference>
<evidence type="ECO:0000313" key="3">
    <source>
        <dbReference type="EMBL" id="AMN35431.1"/>
    </source>
</evidence>
<dbReference type="EMBL" id="CP010994">
    <property type="protein sequence ID" value="AMN35431.1"/>
    <property type="molecule type" value="Genomic_DNA"/>
</dbReference>
<dbReference type="SUPFAM" id="SSF47413">
    <property type="entry name" value="lambda repressor-like DNA-binding domains"/>
    <property type="match status" value="1"/>
</dbReference>
<dbReference type="GO" id="GO:0003677">
    <property type="term" value="F:DNA binding"/>
    <property type="evidence" value="ECO:0007669"/>
    <property type="project" value="UniProtKB-KW"/>
</dbReference>
<dbReference type="Proteomes" id="UP000070260">
    <property type="component" value="Chromosome"/>
</dbReference>
<dbReference type="CDD" id="cd00093">
    <property type="entry name" value="HTH_XRE"/>
    <property type="match status" value="1"/>
</dbReference>
<feature type="domain" description="HTH cro/C1-type" evidence="2">
    <location>
        <begin position="7"/>
        <end position="61"/>
    </location>
</feature>
<evidence type="ECO:0000256" key="1">
    <source>
        <dbReference type="ARBA" id="ARBA00023125"/>
    </source>
</evidence>
<dbReference type="AlphaFoldDB" id="A0A127EHI3"/>
<dbReference type="InterPro" id="IPR001387">
    <property type="entry name" value="Cro/C1-type_HTH"/>
</dbReference>
<sequence length="111" mass="12834">MSVNERIKELRKELHLSQAKFAKAISISNGYIASIELGNRSVNERIIKLICTTFKVNETWLKTGEGPMFNDTIDNSTQIAMEIFKELKPEFQEYIINQINQLLELQSKDLE</sequence>